<dbReference type="PANTHER" id="PTHR30579">
    <property type="entry name" value="TRANSCRIPTIONAL REGULATOR"/>
    <property type="match status" value="1"/>
</dbReference>
<dbReference type="SUPFAM" id="SSF46785">
    <property type="entry name" value="Winged helix' DNA-binding domain"/>
    <property type="match status" value="1"/>
</dbReference>
<sequence>MDWDHLRFFAALAQTGTLTGAARVLGVEHTTVARRIQALEQQLGHPVFVREASGHKLNEAGRQLLPVAQAMEQAARGMEHLGQQAAAQPSAVAGLVRVGVTEGLGVQLLAAPLALLAQQYPKLSVDLLALPRLMHLSRREADIVISLERPKRATVVVSKLADYHLYLYGERQYLARRPLVRNCDDLRHHQFIDYVDDMLFSKELQLLAQMHKPVQYVFRSTSIAAQYAAVRAGAGLAVLPAFLADRDPLLQRVMPEQAKFERTFWMSMPEEAKGLLRIQTVWRLLKQVMAEYHAGLRPV</sequence>
<name>A0ABV4ICB4_9BURK</name>
<comment type="caution">
    <text evidence="6">The sequence shown here is derived from an EMBL/GenBank/DDBJ whole genome shotgun (WGS) entry which is preliminary data.</text>
</comment>
<dbReference type="PROSITE" id="PS50931">
    <property type="entry name" value="HTH_LYSR"/>
    <property type="match status" value="1"/>
</dbReference>
<protein>
    <submittedName>
        <fullName evidence="6">LysR family transcriptional regulator</fullName>
    </submittedName>
</protein>
<keyword evidence="7" id="KW-1185">Reference proteome</keyword>
<dbReference type="InterPro" id="IPR005119">
    <property type="entry name" value="LysR_subst-bd"/>
</dbReference>
<dbReference type="Pfam" id="PF03466">
    <property type="entry name" value="LysR_substrate"/>
    <property type="match status" value="1"/>
</dbReference>
<keyword evidence="2" id="KW-0805">Transcription regulation</keyword>
<evidence type="ECO:0000259" key="5">
    <source>
        <dbReference type="PROSITE" id="PS50931"/>
    </source>
</evidence>
<dbReference type="InterPro" id="IPR000847">
    <property type="entry name" value="LysR_HTH_N"/>
</dbReference>
<dbReference type="Gene3D" id="1.10.10.10">
    <property type="entry name" value="Winged helix-like DNA-binding domain superfamily/Winged helix DNA-binding domain"/>
    <property type="match status" value="1"/>
</dbReference>
<dbReference type="InterPro" id="IPR050176">
    <property type="entry name" value="LTTR"/>
</dbReference>
<evidence type="ECO:0000313" key="7">
    <source>
        <dbReference type="Proteomes" id="UP001567350"/>
    </source>
</evidence>
<proteinExistence type="inferred from homology"/>
<feature type="domain" description="HTH lysR-type" evidence="5">
    <location>
        <begin position="1"/>
        <end position="58"/>
    </location>
</feature>
<dbReference type="Pfam" id="PF00126">
    <property type="entry name" value="HTH_1"/>
    <property type="match status" value="1"/>
</dbReference>
<dbReference type="Gene3D" id="3.40.190.290">
    <property type="match status" value="1"/>
</dbReference>
<comment type="similarity">
    <text evidence="1">Belongs to the LysR transcriptional regulatory family.</text>
</comment>
<evidence type="ECO:0000256" key="2">
    <source>
        <dbReference type="ARBA" id="ARBA00023015"/>
    </source>
</evidence>
<gene>
    <name evidence="6" type="ORF">ACBP88_08425</name>
</gene>
<dbReference type="EMBL" id="JBGJLR010000007">
    <property type="protein sequence ID" value="MEZ2739485.1"/>
    <property type="molecule type" value="Genomic_DNA"/>
</dbReference>
<dbReference type="Proteomes" id="UP001567350">
    <property type="component" value="Unassembled WGS sequence"/>
</dbReference>
<keyword evidence="3" id="KW-0238">DNA-binding</keyword>
<dbReference type="SUPFAM" id="SSF53850">
    <property type="entry name" value="Periplasmic binding protein-like II"/>
    <property type="match status" value="1"/>
</dbReference>
<organism evidence="6 7">
    <name type="scientific">Comamonas jiangduensis</name>
    <dbReference type="NCBI Taxonomy" id="1194168"/>
    <lineage>
        <taxon>Bacteria</taxon>
        <taxon>Pseudomonadati</taxon>
        <taxon>Pseudomonadota</taxon>
        <taxon>Betaproteobacteria</taxon>
        <taxon>Burkholderiales</taxon>
        <taxon>Comamonadaceae</taxon>
        <taxon>Comamonas</taxon>
    </lineage>
</organism>
<evidence type="ECO:0000256" key="3">
    <source>
        <dbReference type="ARBA" id="ARBA00023125"/>
    </source>
</evidence>
<dbReference type="InterPro" id="IPR036388">
    <property type="entry name" value="WH-like_DNA-bd_sf"/>
</dbReference>
<reference evidence="6 7" key="1">
    <citation type="submission" date="2024-08" db="EMBL/GenBank/DDBJ databases">
        <authorList>
            <person name="Feng Z."/>
            <person name="Ronholm J."/>
        </authorList>
    </citation>
    <scope>NUCLEOTIDE SEQUENCE [LARGE SCALE GENOMIC DNA]</scope>
    <source>
        <strain evidence="6 7">4-AB0-8</strain>
    </source>
</reference>
<dbReference type="RefSeq" id="WP_370892220.1">
    <property type="nucleotide sequence ID" value="NZ_JBGJLR010000007.1"/>
</dbReference>
<keyword evidence="4" id="KW-0804">Transcription</keyword>
<dbReference type="InterPro" id="IPR036390">
    <property type="entry name" value="WH_DNA-bd_sf"/>
</dbReference>
<accession>A0ABV4ICB4</accession>
<dbReference type="PANTHER" id="PTHR30579:SF3">
    <property type="entry name" value="TRANSCRIPTIONAL REGULATORY PROTEIN"/>
    <property type="match status" value="1"/>
</dbReference>
<evidence type="ECO:0000256" key="1">
    <source>
        <dbReference type="ARBA" id="ARBA00009437"/>
    </source>
</evidence>
<evidence type="ECO:0000313" key="6">
    <source>
        <dbReference type="EMBL" id="MEZ2739485.1"/>
    </source>
</evidence>
<evidence type="ECO:0000256" key="4">
    <source>
        <dbReference type="ARBA" id="ARBA00023163"/>
    </source>
</evidence>